<feature type="compositionally biased region" description="Polar residues" evidence="1">
    <location>
        <begin position="259"/>
        <end position="268"/>
    </location>
</feature>
<name>A0A9J6CY02_RHIMP</name>
<proteinExistence type="predicted"/>
<feature type="region of interest" description="Disordered" evidence="1">
    <location>
        <begin position="231"/>
        <end position="276"/>
    </location>
</feature>
<evidence type="ECO:0000256" key="1">
    <source>
        <dbReference type="SAM" id="MobiDB-lite"/>
    </source>
</evidence>
<dbReference type="Proteomes" id="UP000821866">
    <property type="component" value="Unassembled WGS sequence"/>
</dbReference>
<organism evidence="2 3">
    <name type="scientific">Rhipicephalus microplus</name>
    <name type="common">Cattle tick</name>
    <name type="synonym">Boophilus microplus</name>
    <dbReference type="NCBI Taxonomy" id="6941"/>
    <lineage>
        <taxon>Eukaryota</taxon>
        <taxon>Metazoa</taxon>
        <taxon>Ecdysozoa</taxon>
        <taxon>Arthropoda</taxon>
        <taxon>Chelicerata</taxon>
        <taxon>Arachnida</taxon>
        <taxon>Acari</taxon>
        <taxon>Parasitiformes</taxon>
        <taxon>Ixodida</taxon>
        <taxon>Ixodoidea</taxon>
        <taxon>Ixodidae</taxon>
        <taxon>Rhipicephalinae</taxon>
        <taxon>Rhipicephalus</taxon>
        <taxon>Boophilus</taxon>
    </lineage>
</organism>
<dbReference type="VEuPathDB" id="VectorBase:LOC119168650"/>
<reference evidence="2" key="2">
    <citation type="submission" date="2021-09" db="EMBL/GenBank/DDBJ databases">
        <authorList>
            <person name="Jia N."/>
            <person name="Wang J."/>
            <person name="Shi W."/>
            <person name="Du L."/>
            <person name="Sun Y."/>
            <person name="Zhan W."/>
            <person name="Jiang J."/>
            <person name="Wang Q."/>
            <person name="Zhang B."/>
            <person name="Ji P."/>
            <person name="Sakyi L.B."/>
            <person name="Cui X."/>
            <person name="Yuan T."/>
            <person name="Jiang B."/>
            <person name="Yang W."/>
            <person name="Lam T.T.-Y."/>
            <person name="Chang Q."/>
            <person name="Ding S."/>
            <person name="Wang X."/>
            <person name="Zhu J."/>
            <person name="Ruan X."/>
            <person name="Zhao L."/>
            <person name="Wei J."/>
            <person name="Que T."/>
            <person name="Du C."/>
            <person name="Cheng J."/>
            <person name="Dai P."/>
            <person name="Han X."/>
            <person name="Huang E."/>
            <person name="Gao Y."/>
            <person name="Liu J."/>
            <person name="Shao H."/>
            <person name="Ye R."/>
            <person name="Li L."/>
            <person name="Wei W."/>
            <person name="Wang X."/>
            <person name="Wang C."/>
            <person name="Huo Q."/>
            <person name="Li W."/>
            <person name="Guo W."/>
            <person name="Chen H."/>
            <person name="Chen S."/>
            <person name="Zhou L."/>
            <person name="Zhou L."/>
            <person name="Ni X."/>
            <person name="Tian J."/>
            <person name="Zhou Y."/>
            <person name="Sheng Y."/>
            <person name="Liu T."/>
            <person name="Pan Y."/>
            <person name="Xia L."/>
            <person name="Li J."/>
            <person name="Zhao F."/>
            <person name="Cao W."/>
        </authorList>
    </citation>
    <scope>NUCLEOTIDE SEQUENCE</scope>
    <source>
        <strain evidence="2">Rmic-2018</strain>
        <tissue evidence="2">Larvae</tissue>
    </source>
</reference>
<protein>
    <submittedName>
        <fullName evidence="2">Uncharacterized protein</fullName>
    </submittedName>
</protein>
<feature type="compositionally biased region" description="Low complexity" evidence="1">
    <location>
        <begin position="53"/>
        <end position="69"/>
    </location>
</feature>
<feature type="compositionally biased region" description="Polar residues" evidence="1">
    <location>
        <begin position="186"/>
        <end position="199"/>
    </location>
</feature>
<keyword evidence="3" id="KW-1185">Reference proteome</keyword>
<accession>A0A9J6CY02</accession>
<gene>
    <name evidence="2" type="ORF">HPB51_028071</name>
</gene>
<dbReference type="AlphaFoldDB" id="A0A9J6CY02"/>
<sequence length="276" mass="29722">MHPGVHETQVAESPYQLVGVAALPLHQVHCLLHDDDDNTLSYDVAVSSPPLDVGSSPVVLPGSPVSPTSSPSPPASMDEAAAVLYGPDEIQQQPESDNATLRMPLDHTRLLEDQARLLRSLLRDPPSDESWAQCEEAWMRAVALAVEAVRLLPGKPVGVKHPSGQVVAELGHRTLASEPQNRKTSSDPPNTQQDQQPSSPVFRVLKQSRDPNLRNPLNDIFGTLGQDYGMQLDKPDLKRPHQSSASSSDEVGNLCKQAATETPQTEGPSGSKLPDT</sequence>
<feature type="region of interest" description="Disordered" evidence="1">
    <location>
        <begin position="174"/>
        <end position="199"/>
    </location>
</feature>
<evidence type="ECO:0000313" key="2">
    <source>
        <dbReference type="EMBL" id="KAH7957943.1"/>
    </source>
</evidence>
<feature type="region of interest" description="Disordered" evidence="1">
    <location>
        <begin position="53"/>
        <end position="76"/>
    </location>
</feature>
<reference evidence="2" key="1">
    <citation type="journal article" date="2020" name="Cell">
        <title>Large-Scale Comparative Analyses of Tick Genomes Elucidate Their Genetic Diversity and Vector Capacities.</title>
        <authorList>
            <consortium name="Tick Genome and Microbiome Consortium (TIGMIC)"/>
            <person name="Jia N."/>
            <person name="Wang J."/>
            <person name="Shi W."/>
            <person name="Du L."/>
            <person name="Sun Y."/>
            <person name="Zhan W."/>
            <person name="Jiang J.F."/>
            <person name="Wang Q."/>
            <person name="Zhang B."/>
            <person name="Ji P."/>
            <person name="Bell-Sakyi L."/>
            <person name="Cui X.M."/>
            <person name="Yuan T.T."/>
            <person name="Jiang B.G."/>
            <person name="Yang W.F."/>
            <person name="Lam T.T."/>
            <person name="Chang Q.C."/>
            <person name="Ding S.J."/>
            <person name="Wang X.J."/>
            <person name="Zhu J.G."/>
            <person name="Ruan X.D."/>
            <person name="Zhao L."/>
            <person name="Wei J.T."/>
            <person name="Ye R.Z."/>
            <person name="Que T.C."/>
            <person name="Du C.H."/>
            <person name="Zhou Y.H."/>
            <person name="Cheng J.X."/>
            <person name="Dai P.F."/>
            <person name="Guo W.B."/>
            <person name="Han X.H."/>
            <person name="Huang E.J."/>
            <person name="Li L.F."/>
            <person name="Wei W."/>
            <person name="Gao Y.C."/>
            <person name="Liu J.Z."/>
            <person name="Shao H.Z."/>
            <person name="Wang X."/>
            <person name="Wang C.C."/>
            <person name="Yang T.C."/>
            <person name="Huo Q.B."/>
            <person name="Li W."/>
            <person name="Chen H.Y."/>
            <person name="Chen S.E."/>
            <person name="Zhou L.G."/>
            <person name="Ni X.B."/>
            <person name="Tian J.H."/>
            <person name="Sheng Y."/>
            <person name="Liu T."/>
            <person name="Pan Y.S."/>
            <person name="Xia L.Y."/>
            <person name="Li J."/>
            <person name="Zhao F."/>
            <person name="Cao W.C."/>
        </authorList>
    </citation>
    <scope>NUCLEOTIDE SEQUENCE</scope>
    <source>
        <strain evidence="2">Rmic-2018</strain>
    </source>
</reference>
<comment type="caution">
    <text evidence="2">The sequence shown here is derived from an EMBL/GenBank/DDBJ whole genome shotgun (WGS) entry which is preliminary data.</text>
</comment>
<dbReference type="EMBL" id="JABSTU010004713">
    <property type="protein sequence ID" value="KAH7957943.1"/>
    <property type="molecule type" value="Genomic_DNA"/>
</dbReference>
<evidence type="ECO:0000313" key="3">
    <source>
        <dbReference type="Proteomes" id="UP000821866"/>
    </source>
</evidence>